<dbReference type="InterPro" id="IPR036388">
    <property type="entry name" value="WH-like_DNA-bd_sf"/>
</dbReference>
<dbReference type="GO" id="GO:0006355">
    <property type="term" value="P:regulation of DNA-templated transcription"/>
    <property type="evidence" value="ECO:0007669"/>
    <property type="project" value="InterPro"/>
</dbReference>
<evidence type="ECO:0000259" key="9">
    <source>
        <dbReference type="PROSITE" id="PS51755"/>
    </source>
</evidence>
<keyword evidence="3" id="KW-0805">Transcription regulation</keyword>
<comment type="caution">
    <text evidence="10">The sequence shown here is derived from an EMBL/GenBank/DDBJ whole genome shotgun (WGS) entry which is preliminary data.</text>
</comment>
<keyword evidence="4 7" id="KW-0238">DNA-binding</keyword>
<feature type="DNA-binding region" description="OmpR/PhoB-type" evidence="7">
    <location>
        <begin position="106"/>
        <end position="204"/>
    </location>
</feature>
<protein>
    <submittedName>
        <fullName evidence="10">Response regulator transcription factor</fullName>
    </submittedName>
</protein>
<dbReference type="InterPro" id="IPR001789">
    <property type="entry name" value="Sig_transdc_resp-reg_receiver"/>
</dbReference>
<dbReference type="PROSITE" id="PS50110">
    <property type="entry name" value="RESPONSE_REGULATORY"/>
    <property type="match status" value="1"/>
</dbReference>
<dbReference type="SMART" id="SM00862">
    <property type="entry name" value="Trans_reg_C"/>
    <property type="match status" value="1"/>
</dbReference>
<organism evidence="10 11">
    <name type="scientific">Streptomyces coryli</name>
    <dbReference type="NCBI Taxonomy" id="1128680"/>
    <lineage>
        <taxon>Bacteria</taxon>
        <taxon>Bacillati</taxon>
        <taxon>Actinomycetota</taxon>
        <taxon>Actinomycetes</taxon>
        <taxon>Kitasatosporales</taxon>
        <taxon>Streptomycetaceae</taxon>
        <taxon>Streptomyces</taxon>
    </lineage>
</organism>
<dbReference type="GO" id="GO:0000156">
    <property type="term" value="F:phosphorelay response regulator activity"/>
    <property type="evidence" value="ECO:0007669"/>
    <property type="project" value="TreeGrafter"/>
</dbReference>
<dbReference type="SUPFAM" id="SSF46894">
    <property type="entry name" value="C-terminal effector domain of the bipartite response regulators"/>
    <property type="match status" value="1"/>
</dbReference>
<accession>A0A6G4U0N9</accession>
<evidence type="ECO:0000259" key="8">
    <source>
        <dbReference type="PROSITE" id="PS50110"/>
    </source>
</evidence>
<dbReference type="EMBL" id="JAAKZV010000070">
    <property type="protein sequence ID" value="NGN65714.1"/>
    <property type="molecule type" value="Genomic_DNA"/>
</dbReference>
<dbReference type="GO" id="GO:0000976">
    <property type="term" value="F:transcription cis-regulatory region binding"/>
    <property type="evidence" value="ECO:0007669"/>
    <property type="project" value="TreeGrafter"/>
</dbReference>
<keyword evidence="1" id="KW-0597">Phosphoprotein</keyword>
<feature type="domain" description="OmpR/PhoB-type" evidence="9">
    <location>
        <begin position="106"/>
        <end position="204"/>
    </location>
</feature>
<keyword evidence="11" id="KW-1185">Reference proteome</keyword>
<proteinExistence type="predicted"/>
<dbReference type="CDD" id="cd00156">
    <property type="entry name" value="REC"/>
    <property type="match status" value="1"/>
</dbReference>
<comment type="caution">
    <text evidence="6">Lacks conserved residue(s) required for the propagation of feature annotation.</text>
</comment>
<dbReference type="Gene3D" id="1.10.10.10">
    <property type="entry name" value="Winged helix-like DNA-binding domain superfamily/Winged helix DNA-binding domain"/>
    <property type="match status" value="1"/>
</dbReference>
<evidence type="ECO:0000256" key="4">
    <source>
        <dbReference type="ARBA" id="ARBA00023125"/>
    </source>
</evidence>
<gene>
    <name evidence="10" type="ORF">G5C51_17635</name>
</gene>
<dbReference type="AlphaFoldDB" id="A0A6G4U0N9"/>
<dbReference type="SUPFAM" id="SSF52172">
    <property type="entry name" value="CheY-like"/>
    <property type="match status" value="1"/>
</dbReference>
<evidence type="ECO:0000256" key="2">
    <source>
        <dbReference type="ARBA" id="ARBA00023012"/>
    </source>
</evidence>
<evidence type="ECO:0000256" key="7">
    <source>
        <dbReference type="PROSITE-ProRule" id="PRU01091"/>
    </source>
</evidence>
<keyword evidence="2" id="KW-0902">Two-component regulatory system</keyword>
<evidence type="ECO:0000313" key="10">
    <source>
        <dbReference type="EMBL" id="NGN65714.1"/>
    </source>
</evidence>
<dbReference type="Gene3D" id="3.40.50.2300">
    <property type="match status" value="1"/>
</dbReference>
<dbReference type="InterPro" id="IPR039420">
    <property type="entry name" value="WalR-like"/>
</dbReference>
<dbReference type="InterPro" id="IPR016032">
    <property type="entry name" value="Sig_transdc_resp-reg_C-effctor"/>
</dbReference>
<keyword evidence="5" id="KW-0804">Transcription</keyword>
<evidence type="ECO:0000256" key="3">
    <source>
        <dbReference type="ARBA" id="ARBA00023015"/>
    </source>
</evidence>
<dbReference type="InterPro" id="IPR001867">
    <property type="entry name" value="OmpR/PhoB-type_DNA-bd"/>
</dbReference>
<feature type="domain" description="Response regulatory" evidence="8">
    <location>
        <begin position="1"/>
        <end position="99"/>
    </location>
</feature>
<dbReference type="Pfam" id="PF00486">
    <property type="entry name" value="Trans_reg_C"/>
    <property type="match status" value="1"/>
</dbReference>
<dbReference type="InterPro" id="IPR011006">
    <property type="entry name" value="CheY-like_superfamily"/>
</dbReference>
<name>A0A6G4U0N9_9ACTN</name>
<dbReference type="Proteomes" id="UP000481583">
    <property type="component" value="Unassembled WGS sequence"/>
</dbReference>
<dbReference type="GO" id="GO:0032993">
    <property type="term" value="C:protein-DNA complex"/>
    <property type="evidence" value="ECO:0007669"/>
    <property type="project" value="TreeGrafter"/>
</dbReference>
<evidence type="ECO:0000256" key="5">
    <source>
        <dbReference type="ARBA" id="ARBA00023163"/>
    </source>
</evidence>
<reference evidence="10 11" key="1">
    <citation type="submission" date="2020-02" db="EMBL/GenBank/DDBJ databases">
        <title>Whole-genome analyses of novel actinobacteria.</title>
        <authorList>
            <person name="Sahin N."/>
        </authorList>
    </citation>
    <scope>NUCLEOTIDE SEQUENCE [LARGE SCALE GENOMIC DNA]</scope>
    <source>
        <strain evidence="10 11">A7024</strain>
    </source>
</reference>
<dbReference type="GO" id="GO:0005829">
    <property type="term" value="C:cytosol"/>
    <property type="evidence" value="ECO:0007669"/>
    <property type="project" value="TreeGrafter"/>
</dbReference>
<dbReference type="PANTHER" id="PTHR48111">
    <property type="entry name" value="REGULATOR OF RPOS"/>
    <property type="match status" value="1"/>
</dbReference>
<evidence type="ECO:0000256" key="1">
    <source>
        <dbReference type="ARBA" id="ARBA00022553"/>
    </source>
</evidence>
<dbReference type="PANTHER" id="PTHR48111:SF1">
    <property type="entry name" value="TWO-COMPONENT RESPONSE REGULATOR ORR33"/>
    <property type="match status" value="1"/>
</dbReference>
<dbReference type="PROSITE" id="PS51755">
    <property type="entry name" value="OMPR_PHOB"/>
    <property type="match status" value="1"/>
</dbReference>
<sequence>MARFERAGVRTIVCLDGAEALLQAGYHHPRIVLLGAPLPVVDAARVTELIARLHPVPVIVGAGTDGASEATAALSAGAVAFVTRPYRIEEILPLLIPARKEAAPAPEHLVVGDIELDLAGFHVFVSGRQLQLPVRELMLLRYLMEHAGRVVTRLELTKAIWGVDHLESNSLTVHIRRIRRKVQEEGGSTCTIDAIRGVGYRLDCRRQNTMPTQRRNVRPVATG</sequence>
<evidence type="ECO:0000313" key="11">
    <source>
        <dbReference type="Proteomes" id="UP000481583"/>
    </source>
</evidence>
<evidence type="ECO:0000256" key="6">
    <source>
        <dbReference type="PROSITE-ProRule" id="PRU00169"/>
    </source>
</evidence>
<dbReference type="CDD" id="cd00383">
    <property type="entry name" value="trans_reg_C"/>
    <property type="match status" value="1"/>
</dbReference>